<comment type="caution">
    <text evidence="1">The sequence shown here is derived from an EMBL/GenBank/DDBJ whole genome shotgun (WGS) entry which is preliminary data.</text>
</comment>
<gene>
    <name evidence="1" type="ORF">FOXB_07966</name>
</gene>
<accession>F9FNI6</accession>
<dbReference type="AlphaFoldDB" id="F9FNI6"/>
<sequence length="203" mass="22741">MRRIVATRPCRYTSFQVPGVTWHYAALCITGYTTNGDDSNVRVTDMGKLPVLITLTGKDSGLSQQLNFKSISHHLTKFISDTAVQVPLHVAIDFITAQNQREIAAFSPQPDPLKSTLGFRNGLSVPPENLPVVVNSLGGGDEPIEGPSSTWVDTTIHTGWPRVNAFDDERVYQWEEKRERWKLLLEVAGVSLNYVRIHRRKSI</sequence>
<protein>
    <submittedName>
        <fullName evidence="1">Uncharacterized protein</fullName>
    </submittedName>
</protein>
<dbReference type="EMBL" id="AFQF01002414">
    <property type="protein sequence ID" value="EGU81516.1"/>
    <property type="molecule type" value="Genomic_DNA"/>
</dbReference>
<reference evidence="1" key="1">
    <citation type="journal article" date="2012" name="Mol. Plant Microbe Interact.">
        <title>A highly conserved effector in Fusarium oxysporum is required for full virulence on Arabidopsis.</title>
        <authorList>
            <person name="Thatcher L.F."/>
            <person name="Gardiner D.M."/>
            <person name="Kazan K."/>
            <person name="Manners J."/>
        </authorList>
    </citation>
    <scope>NUCLEOTIDE SEQUENCE [LARGE SCALE GENOMIC DNA]</scope>
    <source>
        <strain evidence="1">Fo5176</strain>
    </source>
</reference>
<proteinExistence type="predicted"/>
<evidence type="ECO:0000313" key="1">
    <source>
        <dbReference type="EMBL" id="EGU81516.1"/>
    </source>
</evidence>
<dbReference type="OrthoDB" id="3513679at2759"/>
<organism evidence="1">
    <name type="scientific">Fusarium oxysporum (strain Fo5176)</name>
    <name type="common">Fusarium vascular wilt</name>
    <dbReference type="NCBI Taxonomy" id="660025"/>
    <lineage>
        <taxon>Eukaryota</taxon>
        <taxon>Fungi</taxon>
        <taxon>Dikarya</taxon>
        <taxon>Ascomycota</taxon>
        <taxon>Pezizomycotina</taxon>
        <taxon>Sordariomycetes</taxon>
        <taxon>Hypocreomycetidae</taxon>
        <taxon>Hypocreales</taxon>
        <taxon>Nectriaceae</taxon>
        <taxon>Fusarium</taxon>
        <taxon>Fusarium oxysporum species complex</taxon>
    </lineage>
</organism>
<name>F9FNI6_FUSOF</name>